<feature type="transmembrane region" description="Helical" evidence="1">
    <location>
        <begin position="81"/>
        <end position="100"/>
    </location>
</feature>
<dbReference type="EMBL" id="JAMLJN010000001">
    <property type="protein sequence ID" value="MCL9769069.1"/>
    <property type="molecule type" value="Genomic_DNA"/>
</dbReference>
<evidence type="ECO:0000313" key="3">
    <source>
        <dbReference type="Proteomes" id="UP001203342"/>
    </source>
</evidence>
<keyword evidence="3" id="KW-1185">Reference proteome</keyword>
<evidence type="ECO:0000313" key="2">
    <source>
        <dbReference type="EMBL" id="MCL9769069.1"/>
    </source>
</evidence>
<reference evidence="2 3" key="1">
    <citation type="submission" date="2022-05" db="EMBL/GenBank/DDBJ databases">
        <title>Flavobacterium sp., isolated from activated sludge.</title>
        <authorList>
            <person name="Ran Q."/>
        </authorList>
    </citation>
    <scope>NUCLEOTIDE SEQUENCE [LARGE SCALE GENOMIC DNA]</scope>
    <source>
        <strain evidence="2 3">HXWNR69</strain>
    </source>
</reference>
<name>A0ABT0TDN9_9FLAO</name>
<protein>
    <submittedName>
        <fullName evidence="2">Exosortase F system-associated protein</fullName>
    </submittedName>
</protein>
<organism evidence="2 3">
    <name type="scientific">Flavobacterium fragile</name>
    <dbReference type="NCBI Taxonomy" id="2949085"/>
    <lineage>
        <taxon>Bacteria</taxon>
        <taxon>Pseudomonadati</taxon>
        <taxon>Bacteroidota</taxon>
        <taxon>Flavobacteriia</taxon>
        <taxon>Flavobacteriales</taxon>
        <taxon>Flavobacteriaceae</taxon>
        <taxon>Flavobacterium</taxon>
    </lineage>
</organism>
<proteinExistence type="predicted"/>
<keyword evidence="1" id="KW-0472">Membrane</keyword>
<evidence type="ECO:0000256" key="1">
    <source>
        <dbReference type="SAM" id="Phobius"/>
    </source>
</evidence>
<sequence length="135" mass="16458">MFLLFGLLGLISVRLFENELFYDPFLFFFKSEFQKKPLPEINYFLLFINLFFRFVLNTFFSLIIIYVFFNDIKIVRFAACLFLIISILLLVVFFGILYFLNQPDYLVLFYIRRFLIQPLLLILFIPAFYYQKISR</sequence>
<dbReference type="Proteomes" id="UP001203342">
    <property type="component" value="Unassembled WGS sequence"/>
</dbReference>
<comment type="caution">
    <text evidence="2">The sequence shown here is derived from an EMBL/GenBank/DDBJ whole genome shotgun (WGS) entry which is preliminary data.</text>
</comment>
<feature type="transmembrane region" description="Helical" evidence="1">
    <location>
        <begin position="43"/>
        <end position="69"/>
    </location>
</feature>
<dbReference type="InterPro" id="IPR026414">
    <property type="entry name" value="ExosoTase_F-assoc_memb"/>
</dbReference>
<accession>A0ABT0TDN9</accession>
<feature type="transmembrane region" description="Helical" evidence="1">
    <location>
        <begin position="106"/>
        <end position="130"/>
    </location>
</feature>
<keyword evidence="1" id="KW-0812">Transmembrane</keyword>
<keyword evidence="1" id="KW-1133">Transmembrane helix</keyword>
<dbReference type="NCBIfam" id="TIGR04127">
    <property type="entry name" value="flavo_near_exo"/>
    <property type="match status" value="1"/>
</dbReference>
<gene>
    <name evidence="2" type="ORF">NAT47_01425</name>
</gene>